<dbReference type="KEGG" id="aco:Amico_0166"/>
<protein>
    <recommendedName>
        <fullName evidence="8">DNA-3-methyladenine glycosylase I</fullName>
        <ecNumber evidence="8">3.2.2.20</ecNumber>
    </recommendedName>
</protein>
<evidence type="ECO:0000256" key="8">
    <source>
        <dbReference type="ARBA" id="ARBA00066766"/>
    </source>
</evidence>
<comment type="function">
    <text evidence="7">Hydrolysis of the deoxyribose N-glycosidic bond to excise 3-methyladenine from the damaged DNA polymer formed by alkylation lesions.</text>
</comment>
<feature type="binding site" evidence="9">
    <location>
        <position position="179"/>
    </location>
    <ligand>
        <name>Zn(2+)</name>
        <dbReference type="ChEBI" id="CHEBI:29105"/>
    </ligand>
</feature>
<dbReference type="EMBL" id="CP001997">
    <property type="protein sequence ID" value="ADE56313.1"/>
    <property type="molecule type" value="Genomic_DNA"/>
</dbReference>
<dbReference type="Gene3D" id="1.10.340.30">
    <property type="entry name" value="Hypothetical protein, domain 2"/>
    <property type="match status" value="1"/>
</dbReference>
<keyword evidence="3 10" id="KW-0378">Hydrolase</keyword>
<reference evidence="10 11" key="1">
    <citation type="journal article" date="2010" name="Stand. Genomic Sci.">
        <title>Complete genome sequence of Aminobacterium colombiense type strain (ALA-1).</title>
        <authorList>
            <person name="Chertkov O."/>
            <person name="Sikorski J."/>
            <person name="Brambilla E."/>
            <person name="Lapidus A."/>
            <person name="Copeland A."/>
            <person name="Glavina Del Rio T."/>
            <person name="Nolan M."/>
            <person name="Lucas S."/>
            <person name="Tice H."/>
            <person name="Cheng J.F."/>
            <person name="Han C."/>
            <person name="Detter J.C."/>
            <person name="Bruce D."/>
            <person name="Tapia R."/>
            <person name="Goodwin L."/>
            <person name="Pitluck S."/>
            <person name="Liolios K."/>
            <person name="Ivanova N."/>
            <person name="Mavromatis K."/>
            <person name="Ovchinnikova G."/>
            <person name="Pati A."/>
            <person name="Chen A."/>
            <person name="Palaniappan K."/>
            <person name="Land M."/>
            <person name="Hauser L."/>
            <person name="Chang Y.J."/>
            <person name="Jeffries C.D."/>
            <person name="Spring S."/>
            <person name="Rohde M."/>
            <person name="Goker M."/>
            <person name="Bristow J."/>
            <person name="Eisen J.A."/>
            <person name="Markowitz V."/>
            <person name="Hugenholtz P."/>
            <person name="Kyrpides N.C."/>
            <person name="Klenk H.P."/>
        </authorList>
    </citation>
    <scope>NUCLEOTIDE SEQUENCE [LARGE SCALE GENOMIC DNA]</scope>
    <source>
        <strain evidence="11">DSM 12261 / ALA-1</strain>
    </source>
</reference>
<dbReference type="PANTHER" id="PTHR30037">
    <property type="entry name" value="DNA-3-METHYLADENINE GLYCOSYLASE 1"/>
    <property type="match status" value="1"/>
</dbReference>
<gene>
    <name evidence="10" type="ordered locus">Amico_0166</name>
</gene>
<dbReference type="InterPro" id="IPR004597">
    <property type="entry name" value="Tag"/>
</dbReference>
<dbReference type="Proteomes" id="UP000002366">
    <property type="component" value="Chromosome"/>
</dbReference>
<sequence>MKRCPWAETHPLLTAYHDEEWGVPQYDEERLFELLILESAQAGLSWLTVLKKREGYRDAFAQFDVEKVAAFDQQKIEGLCQSPHIIQNRRKIAAAVNNARQFIAIAEKHGSFSRFLWSFVDNKPITNHWKNPSDVPASTPLSARLSGELKKRGFTFVGPIICYSYMQAVGMVNDHLIHCFCHGKSF</sequence>
<dbReference type="STRING" id="572547.Amico_0166"/>
<dbReference type="InterPro" id="IPR005019">
    <property type="entry name" value="Adenine_glyco"/>
</dbReference>
<dbReference type="SUPFAM" id="SSF48150">
    <property type="entry name" value="DNA-glycosylase"/>
    <property type="match status" value="1"/>
</dbReference>
<dbReference type="Pfam" id="PF03352">
    <property type="entry name" value="Adenine_glyco"/>
    <property type="match status" value="1"/>
</dbReference>
<dbReference type="EC" id="3.2.2.20" evidence="8"/>
<keyword evidence="1 9" id="KW-0479">Metal-binding</keyword>
<keyword evidence="11" id="KW-1185">Reference proteome</keyword>
<evidence type="ECO:0000256" key="3">
    <source>
        <dbReference type="ARBA" id="ARBA00022801"/>
    </source>
</evidence>
<keyword evidence="2" id="KW-0227">DNA damage</keyword>
<dbReference type="PANTHER" id="PTHR30037:SF4">
    <property type="entry name" value="DNA-3-METHYLADENINE GLYCOSYLASE I"/>
    <property type="match status" value="1"/>
</dbReference>
<dbReference type="OrthoDB" id="9807664at2"/>
<evidence type="ECO:0000256" key="5">
    <source>
        <dbReference type="ARBA" id="ARBA00023204"/>
    </source>
</evidence>
<feature type="binding site" evidence="9">
    <location>
        <position position="175"/>
    </location>
    <ligand>
        <name>Zn(2+)</name>
        <dbReference type="ChEBI" id="CHEBI:29105"/>
    </ligand>
</feature>
<keyword evidence="5" id="KW-0234">DNA repair</keyword>
<feature type="binding site" evidence="9">
    <location>
        <position position="17"/>
    </location>
    <ligand>
        <name>Zn(2+)</name>
        <dbReference type="ChEBI" id="CHEBI:29105"/>
    </ligand>
</feature>
<name>D5ECN1_AMICL</name>
<evidence type="ECO:0000256" key="7">
    <source>
        <dbReference type="ARBA" id="ARBA00057608"/>
    </source>
</evidence>
<evidence type="ECO:0000256" key="4">
    <source>
        <dbReference type="ARBA" id="ARBA00022833"/>
    </source>
</evidence>
<evidence type="ECO:0000256" key="1">
    <source>
        <dbReference type="ARBA" id="ARBA00022723"/>
    </source>
</evidence>
<dbReference type="InterPro" id="IPR052891">
    <property type="entry name" value="DNA-3mA_glycosylase"/>
</dbReference>
<evidence type="ECO:0000313" key="11">
    <source>
        <dbReference type="Proteomes" id="UP000002366"/>
    </source>
</evidence>
<keyword evidence="4 9" id="KW-0862">Zinc</keyword>
<dbReference type="GO" id="GO:0006284">
    <property type="term" value="P:base-excision repair"/>
    <property type="evidence" value="ECO:0007669"/>
    <property type="project" value="InterPro"/>
</dbReference>
<evidence type="ECO:0000313" key="10">
    <source>
        <dbReference type="EMBL" id="ADE56313.1"/>
    </source>
</evidence>
<comment type="catalytic activity">
    <reaction evidence="6">
        <text>Hydrolysis of alkylated DNA, releasing 3-methyladenine.</text>
        <dbReference type="EC" id="3.2.2.20"/>
    </reaction>
</comment>
<proteinExistence type="predicted"/>
<accession>D5ECN1</accession>
<keyword evidence="10" id="KW-0326">Glycosidase</keyword>
<dbReference type="GO" id="GO:0046872">
    <property type="term" value="F:metal ion binding"/>
    <property type="evidence" value="ECO:0007669"/>
    <property type="project" value="UniProtKB-KW"/>
</dbReference>
<dbReference type="GO" id="GO:0008725">
    <property type="term" value="F:DNA-3-methyladenine glycosylase activity"/>
    <property type="evidence" value="ECO:0007669"/>
    <property type="project" value="UniProtKB-EC"/>
</dbReference>
<dbReference type="NCBIfam" id="TIGR00624">
    <property type="entry name" value="tag"/>
    <property type="match status" value="1"/>
</dbReference>
<dbReference type="eggNOG" id="COG2818">
    <property type="taxonomic scope" value="Bacteria"/>
</dbReference>
<organism evidence="10 11">
    <name type="scientific">Aminobacterium colombiense (strain DSM 12261 / ALA-1)</name>
    <dbReference type="NCBI Taxonomy" id="572547"/>
    <lineage>
        <taxon>Bacteria</taxon>
        <taxon>Thermotogati</taxon>
        <taxon>Synergistota</taxon>
        <taxon>Synergistia</taxon>
        <taxon>Synergistales</taxon>
        <taxon>Aminobacteriaceae</taxon>
        <taxon>Aminobacterium</taxon>
    </lineage>
</organism>
<dbReference type="HOGENOM" id="CLU_083758_1_0_0"/>
<dbReference type="FunFam" id="1.10.340.30:FF:000009">
    <property type="entry name" value="DNA-3-methyladenine glycosylase I"/>
    <property type="match status" value="1"/>
</dbReference>
<evidence type="ECO:0000256" key="9">
    <source>
        <dbReference type="PIRSR" id="PIRSR604597-1"/>
    </source>
</evidence>
<dbReference type="AlphaFoldDB" id="D5ECN1"/>
<dbReference type="InterPro" id="IPR011257">
    <property type="entry name" value="DNA_glycosylase"/>
</dbReference>
<feature type="binding site" evidence="9">
    <location>
        <position position="4"/>
    </location>
    <ligand>
        <name>Zn(2+)</name>
        <dbReference type="ChEBI" id="CHEBI:29105"/>
    </ligand>
</feature>
<evidence type="ECO:0000256" key="2">
    <source>
        <dbReference type="ARBA" id="ARBA00022763"/>
    </source>
</evidence>
<evidence type="ECO:0000256" key="6">
    <source>
        <dbReference type="ARBA" id="ARBA00052558"/>
    </source>
</evidence>